<dbReference type="Gene3D" id="3.90.1150.180">
    <property type="match status" value="1"/>
</dbReference>
<dbReference type="InterPro" id="IPR018319">
    <property type="entry name" value="SelA-like"/>
</dbReference>
<keyword evidence="4 8" id="KW-0663">Pyridoxal phosphate</keyword>
<evidence type="ECO:0000256" key="8">
    <source>
        <dbReference type="HAMAP-Rule" id="MF_00423"/>
    </source>
</evidence>
<proteinExistence type="inferred from homology"/>
<gene>
    <name evidence="8" type="primary">selA</name>
    <name evidence="10" type="ORF">AVDCRST_MAG74-3933</name>
</gene>
<dbReference type="AlphaFoldDB" id="A0A6J4Q2Z9"/>
<dbReference type="SUPFAM" id="SSF53383">
    <property type="entry name" value="PLP-dependent transferases"/>
    <property type="match status" value="1"/>
</dbReference>
<dbReference type="Pfam" id="PF03841">
    <property type="entry name" value="SelA"/>
    <property type="match status" value="1"/>
</dbReference>
<protein>
    <recommendedName>
        <fullName evidence="8">L-seryl-tRNA(Sec) selenium transferase</fullName>
        <ecNumber evidence="8">2.9.1.1</ecNumber>
    </recommendedName>
    <alternativeName>
        <fullName evidence="8">Selenocysteine synthase</fullName>
        <shortName evidence="8">Sec synthase</shortName>
    </alternativeName>
    <alternativeName>
        <fullName evidence="8">Selenocysteinyl-tRNA(Sec) synthase</fullName>
    </alternativeName>
</protein>
<dbReference type="HAMAP" id="MF_00423">
    <property type="entry name" value="SelA"/>
    <property type="match status" value="1"/>
</dbReference>
<dbReference type="PANTHER" id="PTHR32328:SF0">
    <property type="entry name" value="L-SERYL-TRNA(SEC) SELENIUM TRANSFERASE"/>
    <property type="match status" value="1"/>
</dbReference>
<dbReference type="InterPro" id="IPR004534">
    <property type="entry name" value="SelA_trans"/>
</dbReference>
<evidence type="ECO:0000256" key="4">
    <source>
        <dbReference type="ARBA" id="ARBA00022898"/>
    </source>
</evidence>
<dbReference type="GO" id="GO:0001717">
    <property type="term" value="P:conversion of seryl-tRNAsec to selenocys-tRNAsec"/>
    <property type="evidence" value="ECO:0007669"/>
    <property type="project" value="UniProtKB-UniRule"/>
</dbReference>
<comment type="subcellular location">
    <subcellularLocation>
        <location evidence="8">Cytoplasm</location>
    </subcellularLocation>
</comment>
<dbReference type="GO" id="GO:0004125">
    <property type="term" value="F:L-seryl-tRNA(Sec) selenium transferase activity"/>
    <property type="evidence" value="ECO:0007669"/>
    <property type="project" value="UniProtKB-UniRule"/>
</dbReference>
<dbReference type="EC" id="2.9.1.1" evidence="8"/>
<name>A0A6J4Q2Z9_9BACT</name>
<comment type="similarity">
    <text evidence="7 8">Belongs to the SelA family.</text>
</comment>
<dbReference type="UniPathway" id="UPA00906">
    <property type="reaction ID" value="UER00896"/>
</dbReference>
<keyword evidence="3 8" id="KW-0808">Transferase</keyword>
<comment type="pathway">
    <text evidence="8">Aminoacyl-tRNA biosynthesis; selenocysteinyl-tRNA(Sec) biosynthesis; selenocysteinyl-tRNA(Sec) from L-seryl-tRNA(Sec) (bacterial route): step 1/1.</text>
</comment>
<evidence type="ECO:0000256" key="1">
    <source>
        <dbReference type="ARBA" id="ARBA00001933"/>
    </source>
</evidence>
<evidence type="ECO:0000256" key="9">
    <source>
        <dbReference type="PIRSR" id="PIRSR618319-50"/>
    </source>
</evidence>
<keyword evidence="6 8" id="KW-0711">Selenium</keyword>
<evidence type="ECO:0000256" key="2">
    <source>
        <dbReference type="ARBA" id="ARBA00022490"/>
    </source>
</evidence>
<dbReference type="GO" id="GO:0005737">
    <property type="term" value="C:cytoplasm"/>
    <property type="evidence" value="ECO:0007669"/>
    <property type="project" value="UniProtKB-SubCell"/>
</dbReference>
<sequence length="471" mass="51629">MSKHDRRENLRLLPSVDAILQTATAARIRRQSGAKHLTLLARALTDALRREMLGEPSGDKNYSREELLAEAEKNLEKLWRNERNSGLRRVINATGVIVHTNLGRAPLSDEAVKALTENAARYCTLEYDLTTGERGRRGARVENLLAELTGADDALVVNNCAAAAFLVLTVLARGGEAVISRGELVEIGGDFRIPDVLEQSGARLREVGTTNRTRVSDYERAVSENTKLILRVHPSNYRIVGFTHAPALCELAELAREKDILLYEDAGSGAMFDLSRYGLTDEPVISDSIRAGADVVTFSGDKLLGGVQSGLIVGRGEVVEKIRKHPLYRALRVDKLIYAALEATLESFRREAAVQEIPVLKMLSATIEQLKTRSSGFAEKLNKNRGANKDLKIEIAEGKSVVGGGSAPTAQPATILLALEHERMSAAELEETLRFSNPPIITRILDDVVLIDLRTVSESEEAELLEILENI</sequence>
<dbReference type="NCBIfam" id="TIGR00474">
    <property type="entry name" value="selA"/>
    <property type="match status" value="1"/>
</dbReference>
<evidence type="ECO:0000256" key="5">
    <source>
        <dbReference type="ARBA" id="ARBA00022917"/>
    </source>
</evidence>
<evidence type="ECO:0000313" key="10">
    <source>
        <dbReference type="EMBL" id="CAA9431596.1"/>
    </source>
</evidence>
<feature type="modified residue" description="N6-(pyridoxal phosphate)lysine" evidence="8 9">
    <location>
        <position position="302"/>
    </location>
</feature>
<evidence type="ECO:0000256" key="3">
    <source>
        <dbReference type="ARBA" id="ARBA00022679"/>
    </source>
</evidence>
<comment type="cofactor">
    <cofactor evidence="1 8 9">
        <name>pyridoxal 5'-phosphate</name>
        <dbReference type="ChEBI" id="CHEBI:597326"/>
    </cofactor>
</comment>
<dbReference type="PANTHER" id="PTHR32328">
    <property type="entry name" value="L-SERYL-TRNA(SEC) SELENIUM TRANSFERASE"/>
    <property type="match status" value="1"/>
</dbReference>
<evidence type="ECO:0000256" key="7">
    <source>
        <dbReference type="ARBA" id="ARBA00044507"/>
    </source>
</evidence>
<dbReference type="InterPro" id="IPR015424">
    <property type="entry name" value="PyrdxlP-dep_Trfase"/>
</dbReference>
<comment type="function">
    <text evidence="8">Converts seryl-tRNA(Sec) to selenocysteinyl-tRNA(Sec) required for selenoprotein biosynthesis.</text>
</comment>
<dbReference type="GO" id="GO:0001514">
    <property type="term" value="P:selenocysteine incorporation"/>
    <property type="evidence" value="ECO:0007669"/>
    <property type="project" value="UniProtKB-UniRule"/>
</dbReference>
<accession>A0A6J4Q2Z9</accession>
<keyword evidence="5 8" id="KW-0648">Protein biosynthesis</keyword>
<dbReference type="EMBL" id="CADCUR010000308">
    <property type="protein sequence ID" value="CAA9431596.1"/>
    <property type="molecule type" value="Genomic_DNA"/>
</dbReference>
<keyword evidence="2 8" id="KW-0963">Cytoplasm</keyword>
<dbReference type="InterPro" id="IPR015421">
    <property type="entry name" value="PyrdxlP-dep_Trfase_major"/>
</dbReference>
<organism evidence="10">
    <name type="scientific">uncultured Pyrinomonadaceae bacterium</name>
    <dbReference type="NCBI Taxonomy" id="2283094"/>
    <lineage>
        <taxon>Bacteria</taxon>
        <taxon>Pseudomonadati</taxon>
        <taxon>Acidobacteriota</taxon>
        <taxon>Blastocatellia</taxon>
        <taxon>Blastocatellales</taxon>
        <taxon>Pyrinomonadaceae</taxon>
        <taxon>environmental samples</taxon>
    </lineage>
</organism>
<reference evidence="10" key="1">
    <citation type="submission" date="2020-02" db="EMBL/GenBank/DDBJ databases">
        <authorList>
            <person name="Meier V. D."/>
        </authorList>
    </citation>
    <scope>NUCLEOTIDE SEQUENCE</scope>
    <source>
        <strain evidence="10">AVDCRST_MAG74</strain>
    </source>
</reference>
<evidence type="ECO:0000256" key="6">
    <source>
        <dbReference type="ARBA" id="ARBA00023266"/>
    </source>
</evidence>
<dbReference type="Gene3D" id="3.40.640.10">
    <property type="entry name" value="Type I PLP-dependent aspartate aminotransferase-like (Major domain)"/>
    <property type="match status" value="1"/>
</dbReference>
<comment type="catalytic activity">
    <reaction evidence="8">
        <text>L-seryl-tRNA(Sec) + selenophosphate + H(+) = L-selenocysteinyl-tRNA(Sec) + phosphate</text>
        <dbReference type="Rhea" id="RHEA:22728"/>
        <dbReference type="Rhea" id="RHEA-COMP:9742"/>
        <dbReference type="Rhea" id="RHEA-COMP:9743"/>
        <dbReference type="ChEBI" id="CHEBI:15378"/>
        <dbReference type="ChEBI" id="CHEBI:16144"/>
        <dbReference type="ChEBI" id="CHEBI:43474"/>
        <dbReference type="ChEBI" id="CHEBI:78533"/>
        <dbReference type="ChEBI" id="CHEBI:78573"/>
        <dbReference type="EC" id="2.9.1.1"/>
    </reaction>
</comment>